<comment type="caution">
    <text evidence="8">The sequence shown here is derived from an EMBL/GenBank/DDBJ whole genome shotgun (WGS) entry which is preliminary data.</text>
</comment>
<dbReference type="SUPFAM" id="SSF55681">
    <property type="entry name" value="Class II aaRS and biotin synthetases"/>
    <property type="match status" value="1"/>
</dbReference>
<evidence type="ECO:0000256" key="2">
    <source>
        <dbReference type="ARBA" id="ARBA00010728"/>
    </source>
</evidence>
<name>A0ABT3ED38_STRAP</name>
<evidence type="ECO:0000256" key="7">
    <source>
        <dbReference type="ARBA" id="ARBA00048823"/>
    </source>
</evidence>
<dbReference type="PANTHER" id="PTHR43697:SF1">
    <property type="entry name" value="SERINE--TRNA LIGASE"/>
    <property type="match status" value="1"/>
</dbReference>
<evidence type="ECO:0000256" key="1">
    <source>
        <dbReference type="ARBA" id="ARBA00005045"/>
    </source>
</evidence>
<dbReference type="Proteomes" id="UP001526076">
    <property type="component" value="Unassembled WGS sequence"/>
</dbReference>
<keyword evidence="3" id="KW-0963">Cytoplasm</keyword>
<dbReference type="InterPro" id="IPR045864">
    <property type="entry name" value="aa-tRNA-synth_II/BPL/LPL"/>
</dbReference>
<evidence type="ECO:0000313" key="8">
    <source>
        <dbReference type="EMBL" id="MCW1043336.1"/>
    </source>
</evidence>
<keyword evidence="8" id="KW-0436">Ligase</keyword>
<proteinExistence type="inferred from homology"/>
<evidence type="ECO:0000313" key="9">
    <source>
        <dbReference type="Proteomes" id="UP001526076"/>
    </source>
</evidence>
<sequence>FSFEPKPHWEIGEALGILDFERGAKVSGSRFLYYKGLGARLERAVYNFMLDQHVNEHGYTEVIPPYLVNSKAMFGTGQFP</sequence>
<dbReference type="Gene3D" id="3.30.930.10">
    <property type="entry name" value="Bira Bifunctional Protein, Domain 2"/>
    <property type="match status" value="1"/>
</dbReference>
<reference evidence="8 9" key="1">
    <citation type="submission" date="2022-10" db="EMBL/GenBank/DDBJ databases">
        <title>Comparative genomic study of S. anginosus.</title>
        <authorList>
            <person name="Prasad A."/>
            <person name="Ene A."/>
            <person name="Jablonska S."/>
            <person name="Du J."/>
            <person name="Wolfe A.J."/>
            <person name="Putonti C."/>
        </authorList>
    </citation>
    <scope>NUCLEOTIDE SEQUENCE [LARGE SCALE GENOMIC DNA]</scope>
    <source>
        <strain evidence="8 9">UMB9231</strain>
    </source>
</reference>
<evidence type="ECO:0000256" key="3">
    <source>
        <dbReference type="ARBA" id="ARBA00022490"/>
    </source>
</evidence>
<comment type="catalytic activity">
    <reaction evidence="6">
        <text>tRNA(Sec) + L-serine + ATP = L-seryl-tRNA(Sec) + AMP + diphosphate + H(+)</text>
        <dbReference type="Rhea" id="RHEA:42580"/>
        <dbReference type="Rhea" id="RHEA-COMP:9742"/>
        <dbReference type="Rhea" id="RHEA-COMP:10128"/>
        <dbReference type="ChEBI" id="CHEBI:15378"/>
        <dbReference type="ChEBI" id="CHEBI:30616"/>
        <dbReference type="ChEBI" id="CHEBI:33019"/>
        <dbReference type="ChEBI" id="CHEBI:33384"/>
        <dbReference type="ChEBI" id="CHEBI:78442"/>
        <dbReference type="ChEBI" id="CHEBI:78533"/>
        <dbReference type="ChEBI" id="CHEBI:456215"/>
        <dbReference type="EC" id="6.1.1.11"/>
    </reaction>
</comment>
<comment type="similarity">
    <text evidence="2">Belongs to the class-II aminoacyl-tRNA synthetase family. Type-1 seryl-tRNA synthetase subfamily.</text>
</comment>
<gene>
    <name evidence="8" type="ORF">OJ597_13240</name>
</gene>
<protein>
    <recommendedName>
        <fullName evidence="5">Seryl-tRNA(Ser/Sec) synthetase</fullName>
    </recommendedName>
</protein>
<comment type="pathway">
    <text evidence="1">Aminoacyl-tRNA biosynthesis; selenocysteinyl-tRNA(Sec) biosynthesis; L-seryl-tRNA(Sec) from L-serine and tRNA(Sec): step 1/1.</text>
</comment>
<accession>A0ABT3ED38</accession>
<dbReference type="GO" id="GO:0004828">
    <property type="term" value="F:serine-tRNA ligase activity"/>
    <property type="evidence" value="ECO:0007669"/>
    <property type="project" value="UniProtKB-EC"/>
</dbReference>
<evidence type="ECO:0000256" key="5">
    <source>
        <dbReference type="ARBA" id="ARBA00033352"/>
    </source>
</evidence>
<keyword evidence="4" id="KW-0648">Protein biosynthesis</keyword>
<comment type="catalytic activity">
    <reaction evidence="7">
        <text>tRNA(Ser) + L-serine + ATP = L-seryl-tRNA(Ser) + AMP + diphosphate + H(+)</text>
        <dbReference type="Rhea" id="RHEA:12292"/>
        <dbReference type="Rhea" id="RHEA-COMP:9669"/>
        <dbReference type="Rhea" id="RHEA-COMP:9703"/>
        <dbReference type="ChEBI" id="CHEBI:15378"/>
        <dbReference type="ChEBI" id="CHEBI:30616"/>
        <dbReference type="ChEBI" id="CHEBI:33019"/>
        <dbReference type="ChEBI" id="CHEBI:33384"/>
        <dbReference type="ChEBI" id="CHEBI:78442"/>
        <dbReference type="ChEBI" id="CHEBI:78533"/>
        <dbReference type="ChEBI" id="CHEBI:456215"/>
        <dbReference type="EC" id="6.1.1.11"/>
    </reaction>
</comment>
<evidence type="ECO:0000256" key="4">
    <source>
        <dbReference type="ARBA" id="ARBA00022917"/>
    </source>
</evidence>
<feature type="non-terminal residue" evidence="8">
    <location>
        <position position="1"/>
    </location>
</feature>
<dbReference type="EMBL" id="JAPAHU010000420">
    <property type="protein sequence ID" value="MCW1043336.1"/>
    <property type="molecule type" value="Genomic_DNA"/>
</dbReference>
<organism evidence="8 9">
    <name type="scientific">Streptococcus anginosus</name>
    <dbReference type="NCBI Taxonomy" id="1328"/>
    <lineage>
        <taxon>Bacteria</taxon>
        <taxon>Bacillati</taxon>
        <taxon>Bacillota</taxon>
        <taxon>Bacilli</taxon>
        <taxon>Lactobacillales</taxon>
        <taxon>Streptococcaceae</taxon>
        <taxon>Streptococcus</taxon>
        <taxon>Streptococcus anginosus group</taxon>
    </lineage>
</organism>
<feature type="non-terminal residue" evidence="8">
    <location>
        <position position="80"/>
    </location>
</feature>
<dbReference type="PANTHER" id="PTHR43697">
    <property type="entry name" value="SERYL-TRNA SYNTHETASE"/>
    <property type="match status" value="1"/>
</dbReference>
<keyword evidence="9" id="KW-1185">Reference proteome</keyword>
<evidence type="ECO:0000256" key="6">
    <source>
        <dbReference type="ARBA" id="ARBA00047929"/>
    </source>
</evidence>